<dbReference type="PANTHER" id="PTHR33972">
    <property type="entry name" value="EXPRESSED PROTEIN"/>
    <property type="match status" value="1"/>
</dbReference>
<evidence type="ECO:0000313" key="2">
    <source>
        <dbReference type="Proteomes" id="UP000594263"/>
    </source>
</evidence>
<evidence type="ECO:0000313" key="1">
    <source>
        <dbReference type="EnsemblPlants" id="Kaladp0809s0002.1.v1.1"/>
    </source>
</evidence>
<organism evidence="1 2">
    <name type="scientific">Kalanchoe fedtschenkoi</name>
    <name type="common">Lavender scallops</name>
    <name type="synonym">South American air plant</name>
    <dbReference type="NCBI Taxonomy" id="63787"/>
    <lineage>
        <taxon>Eukaryota</taxon>
        <taxon>Viridiplantae</taxon>
        <taxon>Streptophyta</taxon>
        <taxon>Embryophyta</taxon>
        <taxon>Tracheophyta</taxon>
        <taxon>Spermatophyta</taxon>
        <taxon>Magnoliopsida</taxon>
        <taxon>eudicotyledons</taxon>
        <taxon>Gunneridae</taxon>
        <taxon>Pentapetalae</taxon>
        <taxon>Saxifragales</taxon>
        <taxon>Crassulaceae</taxon>
        <taxon>Kalanchoe</taxon>
    </lineage>
</organism>
<dbReference type="EnsemblPlants" id="Kaladp0809s0002.1.v1.1">
    <property type="protein sequence ID" value="Kaladp0809s0002.1.v1.1"/>
    <property type="gene ID" value="Kaladp0809s0002.v1.1"/>
</dbReference>
<proteinExistence type="predicted"/>
<reference evidence="1" key="1">
    <citation type="submission" date="2021-01" db="UniProtKB">
        <authorList>
            <consortium name="EnsemblPlants"/>
        </authorList>
    </citation>
    <scope>IDENTIFICATION</scope>
</reference>
<accession>A0A7N1A776</accession>
<name>A0A7N1A776_KALFE</name>
<dbReference type="Gramene" id="Kaladp0809s0002.1.v1.1">
    <property type="protein sequence ID" value="Kaladp0809s0002.1.v1.1"/>
    <property type="gene ID" value="Kaladp0809s0002.v1.1"/>
</dbReference>
<sequence length="164" mass="18199">MAAARFSRNLIRSSATLRTPRSSPPIFTVYRTHSNIPSLPDLESESDSTNSDLSDFDHLMALRRIESAMHQILVKRSTPAWLPFVPGGSYWVPPPGSNKSHTVADMVDKLATSLKKYQKAARSKTPAPTERGWPSKAYFVQGASPHSIEMEIDSNNKSQAEDED</sequence>
<protein>
    <submittedName>
        <fullName evidence="1">Uncharacterized protein</fullName>
    </submittedName>
</protein>
<dbReference type="Proteomes" id="UP000594263">
    <property type="component" value="Unplaced"/>
</dbReference>
<dbReference type="AlphaFoldDB" id="A0A7N1A776"/>
<dbReference type="OMA" id="QDESSHA"/>
<keyword evidence="2" id="KW-1185">Reference proteome</keyword>
<dbReference type="PANTHER" id="PTHR33972:SF2">
    <property type="entry name" value="OS04G0606700 PROTEIN"/>
    <property type="match status" value="1"/>
</dbReference>